<dbReference type="PROSITE" id="PS00099">
    <property type="entry name" value="THIOLASE_3"/>
    <property type="match status" value="1"/>
</dbReference>
<comment type="caution">
    <text evidence="11">The sequence shown here is derived from an EMBL/GenBank/DDBJ whole genome shotgun (WGS) entry which is preliminary data.</text>
</comment>
<dbReference type="EC" id="2.3.1.9" evidence="2"/>
<feature type="active site" description="Proton acceptor" evidence="7">
    <location>
        <position position="355"/>
    </location>
</feature>
<protein>
    <recommendedName>
        <fullName evidence="6">Probable acetyl-CoA acetyltransferase</fullName>
        <ecNumber evidence="2">2.3.1.9</ecNumber>
    </recommendedName>
    <alternativeName>
        <fullName evidence="5">Acetoacetyl-CoA thiolase</fullName>
    </alternativeName>
</protein>
<accession>A0A916SV79</accession>
<evidence type="ECO:0000256" key="2">
    <source>
        <dbReference type="ARBA" id="ARBA00012705"/>
    </source>
</evidence>
<dbReference type="RefSeq" id="WP_188835086.1">
    <property type="nucleotide sequence ID" value="NZ_BMHI01000001.1"/>
</dbReference>
<gene>
    <name evidence="11" type="ORF">GCM10011492_01580</name>
</gene>
<evidence type="ECO:0000256" key="8">
    <source>
        <dbReference type="RuleBase" id="RU003557"/>
    </source>
</evidence>
<name>A0A916SV79_9MICO</name>
<dbReference type="PIRSF" id="PIRSF000429">
    <property type="entry name" value="Ac-CoA_Ac_transf"/>
    <property type="match status" value="1"/>
</dbReference>
<dbReference type="InterPro" id="IPR020610">
    <property type="entry name" value="Thiolase_AS"/>
</dbReference>
<dbReference type="PANTHER" id="PTHR18919">
    <property type="entry name" value="ACETYL-COA C-ACYLTRANSFERASE"/>
    <property type="match status" value="1"/>
</dbReference>
<dbReference type="Pfam" id="PF02803">
    <property type="entry name" value="Thiolase_C"/>
    <property type="match status" value="1"/>
</dbReference>
<dbReference type="SUPFAM" id="SSF53901">
    <property type="entry name" value="Thiolase-like"/>
    <property type="match status" value="2"/>
</dbReference>
<dbReference type="GO" id="GO:0003985">
    <property type="term" value="F:acetyl-CoA C-acetyltransferase activity"/>
    <property type="evidence" value="ECO:0007669"/>
    <property type="project" value="UniProtKB-EC"/>
</dbReference>
<dbReference type="InterPro" id="IPR020615">
    <property type="entry name" value="Thiolase_acyl_enz_int_AS"/>
</dbReference>
<dbReference type="PROSITE" id="PS00737">
    <property type="entry name" value="THIOLASE_2"/>
    <property type="match status" value="1"/>
</dbReference>
<evidence type="ECO:0000313" key="11">
    <source>
        <dbReference type="EMBL" id="GGB15581.1"/>
    </source>
</evidence>
<evidence type="ECO:0000256" key="7">
    <source>
        <dbReference type="PIRSR" id="PIRSR000429-1"/>
    </source>
</evidence>
<feature type="active site" description="Acyl-thioester intermediate" evidence="7">
    <location>
        <position position="93"/>
    </location>
</feature>
<dbReference type="AlphaFoldDB" id="A0A916SV79"/>
<dbReference type="PROSITE" id="PS00098">
    <property type="entry name" value="THIOLASE_1"/>
    <property type="match status" value="1"/>
</dbReference>
<feature type="domain" description="Thiolase C-terminal" evidence="10">
    <location>
        <begin position="277"/>
        <end position="397"/>
    </location>
</feature>
<comment type="similarity">
    <text evidence="1 8">Belongs to the thiolase-like superfamily. Thiolase family.</text>
</comment>
<feature type="domain" description="Thiolase N-terminal" evidence="9">
    <location>
        <begin position="10"/>
        <end position="268"/>
    </location>
</feature>
<keyword evidence="3 8" id="KW-0808">Transferase</keyword>
<dbReference type="EMBL" id="BMHI01000001">
    <property type="protein sequence ID" value="GGB15581.1"/>
    <property type="molecule type" value="Genomic_DNA"/>
</dbReference>
<dbReference type="InterPro" id="IPR020617">
    <property type="entry name" value="Thiolase_C"/>
</dbReference>
<organism evidence="11 12">
    <name type="scientific">Flexivirga endophytica</name>
    <dbReference type="NCBI Taxonomy" id="1849103"/>
    <lineage>
        <taxon>Bacteria</taxon>
        <taxon>Bacillati</taxon>
        <taxon>Actinomycetota</taxon>
        <taxon>Actinomycetes</taxon>
        <taxon>Micrococcales</taxon>
        <taxon>Dermacoccaceae</taxon>
        <taxon>Flexivirga</taxon>
    </lineage>
</organism>
<evidence type="ECO:0000256" key="5">
    <source>
        <dbReference type="ARBA" id="ARBA00030755"/>
    </source>
</evidence>
<keyword evidence="12" id="KW-1185">Reference proteome</keyword>
<keyword evidence="4 8" id="KW-0012">Acyltransferase</keyword>
<sequence length="410" mass="41936">MTSSAANTAVIVAGARTPMGKLQGSLSGFSGADLGGFAIKGALDKAGVTGDQIDYVIMGQVLTAGAGQMPARQAAAKAGIPMTVPSLTINKVCLSGLDAIALAGQLIRAGEFEIVVAGGQESMSQAPHLLPGSRGGFKYGDVTMKDHMAQDGLWDAFTDQAMGALTEQANTGEQQVTREEQDAFGARSHQLAARGWKDGIFDDEVVSVQIPQRKGDPIDFKTDEGIRPETTAESLSGLRPAFAKDGTITAGSSSPISDGACAVVVMSKARAEELGLEWLAEIGAHGVVAGPDSSLQSQPANAINAACEKEGIKATDLNLVEINEAFAAVGIVSTRELGVDPEVVNVNGGAIAMGHPIGMSGARLVLHLALELQRRGGGVGAASLCGGGGQGDALIVRVPQRVELDSQARS</sequence>
<dbReference type="Pfam" id="PF00108">
    <property type="entry name" value="Thiolase_N"/>
    <property type="match status" value="1"/>
</dbReference>
<evidence type="ECO:0000313" key="12">
    <source>
        <dbReference type="Proteomes" id="UP000636793"/>
    </source>
</evidence>
<dbReference type="InterPro" id="IPR016039">
    <property type="entry name" value="Thiolase-like"/>
</dbReference>
<dbReference type="InterPro" id="IPR020616">
    <property type="entry name" value="Thiolase_N"/>
</dbReference>
<evidence type="ECO:0000256" key="1">
    <source>
        <dbReference type="ARBA" id="ARBA00010982"/>
    </source>
</evidence>
<proteinExistence type="inferred from homology"/>
<dbReference type="NCBIfam" id="TIGR01930">
    <property type="entry name" value="AcCoA-C-Actrans"/>
    <property type="match status" value="1"/>
</dbReference>
<evidence type="ECO:0000259" key="9">
    <source>
        <dbReference type="Pfam" id="PF00108"/>
    </source>
</evidence>
<feature type="active site" description="Proton acceptor" evidence="7">
    <location>
        <position position="385"/>
    </location>
</feature>
<evidence type="ECO:0000259" key="10">
    <source>
        <dbReference type="Pfam" id="PF02803"/>
    </source>
</evidence>
<reference evidence="11" key="1">
    <citation type="journal article" date="2014" name="Int. J. Syst. Evol. Microbiol.">
        <title>Complete genome sequence of Corynebacterium casei LMG S-19264T (=DSM 44701T), isolated from a smear-ripened cheese.</title>
        <authorList>
            <consortium name="US DOE Joint Genome Institute (JGI-PGF)"/>
            <person name="Walter F."/>
            <person name="Albersmeier A."/>
            <person name="Kalinowski J."/>
            <person name="Ruckert C."/>
        </authorList>
    </citation>
    <scope>NUCLEOTIDE SEQUENCE</scope>
    <source>
        <strain evidence="11">CGMCC 1.15085</strain>
    </source>
</reference>
<reference evidence="11" key="2">
    <citation type="submission" date="2020-09" db="EMBL/GenBank/DDBJ databases">
        <authorList>
            <person name="Sun Q."/>
            <person name="Zhou Y."/>
        </authorList>
    </citation>
    <scope>NUCLEOTIDE SEQUENCE</scope>
    <source>
        <strain evidence="11">CGMCC 1.15085</strain>
    </source>
</reference>
<dbReference type="PANTHER" id="PTHR18919:SF107">
    <property type="entry name" value="ACETYL-COA ACETYLTRANSFERASE, CYTOSOLIC"/>
    <property type="match status" value="1"/>
</dbReference>
<dbReference type="Proteomes" id="UP000636793">
    <property type="component" value="Unassembled WGS sequence"/>
</dbReference>
<dbReference type="Gene3D" id="3.40.47.10">
    <property type="match status" value="2"/>
</dbReference>
<dbReference type="InterPro" id="IPR002155">
    <property type="entry name" value="Thiolase"/>
</dbReference>
<evidence type="ECO:0000256" key="3">
    <source>
        <dbReference type="ARBA" id="ARBA00022679"/>
    </source>
</evidence>
<evidence type="ECO:0000256" key="4">
    <source>
        <dbReference type="ARBA" id="ARBA00023315"/>
    </source>
</evidence>
<dbReference type="CDD" id="cd00751">
    <property type="entry name" value="thiolase"/>
    <property type="match status" value="1"/>
</dbReference>
<dbReference type="InterPro" id="IPR020613">
    <property type="entry name" value="Thiolase_CS"/>
</dbReference>
<evidence type="ECO:0000256" key="6">
    <source>
        <dbReference type="ARBA" id="ARBA00040529"/>
    </source>
</evidence>